<protein>
    <submittedName>
        <fullName evidence="1">Uncharacterized protein</fullName>
    </submittedName>
</protein>
<sequence>MGGCSEQDGDFIKWTNSKEPQFQRLQKAGIPYIHRGTDILIPDNYREEAAACCS</sequence>
<name>A0AA41X2Y6_9BACI</name>
<gene>
    <name evidence="1" type="ORF">NK662_03750</name>
</gene>
<dbReference type="RefSeq" id="WP_254757569.1">
    <property type="nucleotide sequence ID" value="NZ_JANCLT010000002.1"/>
</dbReference>
<evidence type="ECO:0000313" key="2">
    <source>
        <dbReference type="Proteomes" id="UP001156102"/>
    </source>
</evidence>
<dbReference type="Proteomes" id="UP001156102">
    <property type="component" value="Unassembled WGS sequence"/>
</dbReference>
<organism evidence="1 2">
    <name type="scientific">Ectobacillus ponti</name>
    <dbReference type="NCBI Taxonomy" id="2961894"/>
    <lineage>
        <taxon>Bacteria</taxon>
        <taxon>Bacillati</taxon>
        <taxon>Bacillota</taxon>
        <taxon>Bacilli</taxon>
        <taxon>Bacillales</taxon>
        <taxon>Bacillaceae</taxon>
        <taxon>Ectobacillus</taxon>
    </lineage>
</organism>
<keyword evidence="2" id="KW-1185">Reference proteome</keyword>
<accession>A0AA41X2Y6</accession>
<proteinExistence type="predicted"/>
<evidence type="ECO:0000313" key="1">
    <source>
        <dbReference type="EMBL" id="MCP8967652.1"/>
    </source>
</evidence>
<comment type="caution">
    <text evidence="1">The sequence shown here is derived from an EMBL/GenBank/DDBJ whole genome shotgun (WGS) entry which is preliminary data.</text>
</comment>
<dbReference type="AlphaFoldDB" id="A0AA41X2Y6"/>
<dbReference type="EMBL" id="JANCLT010000002">
    <property type="protein sequence ID" value="MCP8967652.1"/>
    <property type="molecule type" value="Genomic_DNA"/>
</dbReference>
<reference evidence="1" key="1">
    <citation type="submission" date="2022-07" db="EMBL/GenBank/DDBJ databases">
        <authorList>
            <person name="Li W.-J."/>
            <person name="Deng Q.-Q."/>
        </authorList>
    </citation>
    <scope>NUCLEOTIDE SEQUENCE</scope>
    <source>
        <strain evidence="1">SYSU M60031</strain>
    </source>
</reference>